<dbReference type="Pfam" id="PF01183">
    <property type="entry name" value="Glyco_hydro_25"/>
    <property type="match status" value="1"/>
</dbReference>
<evidence type="ECO:0000313" key="6">
    <source>
        <dbReference type="Proteomes" id="UP000003340"/>
    </source>
</evidence>
<name>C0EHW9_9FIRM</name>
<evidence type="ECO:0000259" key="4">
    <source>
        <dbReference type="PROSITE" id="PS51781"/>
    </source>
</evidence>
<keyword evidence="3" id="KW-0326">Glycosidase</keyword>
<dbReference type="PANTHER" id="PTHR34135">
    <property type="entry name" value="LYSOZYME"/>
    <property type="match status" value="1"/>
</dbReference>
<dbReference type="Gene3D" id="2.30.30.40">
    <property type="entry name" value="SH3 Domains"/>
    <property type="match status" value="2"/>
</dbReference>
<dbReference type="Proteomes" id="UP000003340">
    <property type="component" value="Unassembled WGS sequence"/>
</dbReference>
<dbReference type="SMART" id="SM00641">
    <property type="entry name" value="Glyco_25"/>
    <property type="match status" value="1"/>
</dbReference>
<dbReference type="GO" id="GO:0016052">
    <property type="term" value="P:carbohydrate catabolic process"/>
    <property type="evidence" value="ECO:0007669"/>
    <property type="project" value="TreeGrafter"/>
</dbReference>
<dbReference type="SUPFAM" id="SSF51445">
    <property type="entry name" value="(Trans)glycosidases"/>
    <property type="match status" value="1"/>
</dbReference>
<dbReference type="SMART" id="SM00287">
    <property type="entry name" value="SH3b"/>
    <property type="match status" value="2"/>
</dbReference>
<dbReference type="PROSITE" id="PS51904">
    <property type="entry name" value="GLYCOSYL_HYDROL_F25_2"/>
    <property type="match status" value="1"/>
</dbReference>
<organism evidence="5 6">
    <name type="scientific">[Clostridium] methylpentosum DSM 5476</name>
    <dbReference type="NCBI Taxonomy" id="537013"/>
    <lineage>
        <taxon>Bacteria</taxon>
        <taxon>Bacillati</taxon>
        <taxon>Bacillota</taxon>
        <taxon>Clostridia</taxon>
        <taxon>Eubacteriales</taxon>
        <taxon>Oscillospiraceae</taxon>
        <taxon>Oscillospiraceae incertae sedis</taxon>
    </lineage>
</organism>
<sequence>MKGIDVSKYQGAINWASVRADGIGFAMIRAGYGMYPQQKDPYFDQNVLGAQSQGIHTGAYLYSYAKSVEDAQREADVFLDWIQPYRLDYPVAFDIEDASQENLSRELLSDIVTAFCTKLEAQGYYVMLYANKYWLQNKLIYDRISRFDIWLAQYAETATYDQPYGMWQYTSSGKVNGIRGGVDLNTSYKDYVQLIEGHAAEPVGSALGIVTADLLNVRAAPSTDAIRLRQVARTNEVDVLAIVSNGWLKVNVAGLIGYVFAKYIQYDPNGLPVISAPSNEQVEGICTANLLNVRAGAGTQYRVLFQVAEGNSVNVMEERSGWYYINCRHGKGWCSAQYIDLQL</sequence>
<evidence type="ECO:0000256" key="1">
    <source>
        <dbReference type="ARBA" id="ARBA00010646"/>
    </source>
</evidence>
<dbReference type="Pfam" id="PF08239">
    <property type="entry name" value="SH3_3"/>
    <property type="match status" value="2"/>
</dbReference>
<dbReference type="GO" id="GO:0009253">
    <property type="term" value="P:peptidoglycan catabolic process"/>
    <property type="evidence" value="ECO:0007669"/>
    <property type="project" value="InterPro"/>
</dbReference>
<keyword evidence="6" id="KW-1185">Reference proteome</keyword>
<dbReference type="PANTHER" id="PTHR34135:SF2">
    <property type="entry name" value="LYSOZYME"/>
    <property type="match status" value="1"/>
</dbReference>
<dbReference type="InterPro" id="IPR002053">
    <property type="entry name" value="Glyco_hydro_25"/>
</dbReference>
<keyword evidence="2 5" id="KW-0378">Hydrolase</keyword>
<proteinExistence type="inferred from homology"/>
<evidence type="ECO:0000313" key="5">
    <source>
        <dbReference type="EMBL" id="EEG28941.1"/>
    </source>
</evidence>
<dbReference type="Gene3D" id="3.20.20.80">
    <property type="entry name" value="Glycosidases"/>
    <property type="match status" value="1"/>
</dbReference>
<evidence type="ECO:0000256" key="3">
    <source>
        <dbReference type="ARBA" id="ARBA00023295"/>
    </source>
</evidence>
<comment type="similarity">
    <text evidence="1">Belongs to the glycosyl hydrolase 25 family.</text>
</comment>
<dbReference type="GO" id="GO:0003796">
    <property type="term" value="F:lysozyme activity"/>
    <property type="evidence" value="ECO:0007669"/>
    <property type="project" value="InterPro"/>
</dbReference>
<dbReference type="InterPro" id="IPR017853">
    <property type="entry name" value="GH"/>
</dbReference>
<dbReference type="CDD" id="cd06414">
    <property type="entry name" value="GH25_LytC-like"/>
    <property type="match status" value="1"/>
</dbReference>
<gene>
    <name evidence="5" type="ORF">CLOSTMETH_03464</name>
</gene>
<dbReference type="HOGENOM" id="CLU_044973_8_1_9"/>
<reference evidence="5 6" key="1">
    <citation type="submission" date="2009-01" db="EMBL/GenBank/DDBJ databases">
        <authorList>
            <person name="Fulton L."/>
            <person name="Clifton S."/>
            <person name="Fulton B."/>
            <person name="Xu J."/>
            <person name="Minx P."/>
            <person name="Pepin K.H."/>
            <person name="Johnson M."/>
            <person name="Bhonagiri V."/>
            <person name="Nash W.E."/>
            <person name="Mardis E.R."/>
            <person name="Wilson R.K."/>
        </authorList>
    </citation>
    <scope>NUCLEOTIDE SEQUENCE [LARGE SCALE GENOMIC DNA]</scope>
    <source>
        <strain evidence="5 6">DSM 5476</strain>
    </source>
</reference>
<dbReference type="EMBL" id="ACEC01000122">
    <property type="protein sequence ID" value="EEG28941.1"/>
    <property type="molecule type" value="Genomic_DNA"/>
</dbReference>
<reference evidence="5 6" key="2">
    <citation type="submission" date="2009-02" db="EMBL/GenBank/DDBJ databases">
        <title>Draft genome sequence of Clostridium methylpentosum (DSM 5476).</title>
        <authorList>
            <person name="Sudarsanam P."/>
            <person name="Ley R."/>
            <person name="Guruge J."/>
            <person name="Turnbaugh P.J."/>
            <person name="Mahowald M."/>
            <person name="Liep D."/>
            <person name="Gordon J."/>
        </authorList>
    </citation>
    <scope>NUCLEOTIDE SEQUENCE [LARGE SCALE GENOMIC DNA]</scope>
    <source>
        <strain evidence="5 6">DSM 5476</strain>
    </source>
</reference>
<feature type="domain" description="SH3b" evidence="4">
    <location>
        <begin position="205"/>
        <end position="268"/>
    </location>
</feature>
<evidence type="ECO:0000256" key="2">
    <source>
        <dbReference type="ARBA" id="ARBA00022801"/>
    </source>
</evidence>
<dbReference type="GO" id="GO:0016998">
    <property type="term" value="P:cell wall macromolecule catabolic process"/>
    <property type="evidence" value="ECO:0007669"/>
    <property type="project" value="InterPro"/>
</dbReference>
<dbReference type="eggNOG" id="COG3757">
    <property type="taxonomic scope" value="Bacteria"/>
</dbReference>
<dbReference type="PROSITE" id="PS51781">
    <property type="entry name" value="SH3B"/>
    <property type="match status" value="1"/>
</dbReference>
<dbReference type="AlphaFoldDB" id="C0EHW9"/>
<protein>
    <submittedName>
        <fullName evidence="5">Glycosyl hydrolase family 25</fullName>
    </submittedName>
</protein>
<dbReference type="InterPro" id="IPR003646">
    <property type="entry name" value="SH3-like_bac-type"/>
</dbReference>
<comment type="caution">
    <text evidence="5">The sequence shown here is derived from an EMBL/GenBank/DDBJ whole genome shotgun (WGS) entry which is preliminary data.</text>
</comment>
<accession>C0EHW9</accession>
<dbReference type="STRING" id="537013.CLOSTMETH_03464"/>
<dbReference type="InterPro" id="IPR018077">
    <property type="entry name" value="Glyco_hydro_fam25_subgr"/>
</dbReference>